<evidence type="ECO:0000259" key="4">
    <source>
        <dbReference type="Pfam" id="PF06725"/>
    </source>
</evidence>
<dbReference type="CDD" id="cd14667">
    <property type="entry name" value="3D_containing_proteins"/>
    <property type="match status" value="1"/>
</dbReference>
<feature type="chain" id="PRO_5039113506" evidence="3">
    <location>
        <begin position="35"/>
        <end position="177"/>
    </location>
</feature>
<dbReference type="PANTHER" id="PTHR39160">
    <property type="entry name" value="CELL WALL-BINDING PROTEIN YOCH"/>
    <property type="match status" value="1"/>
</dbReference>
<dbReference type="SUPFAM" id="SSF50685">
    <property type="entry name" value="Barwin-like endoglucanases"/>
    <property type="match status" value="1"/>
</dbReference>
<dbReference type="InterPro" id="IPR036908">
    <property type="entry name" value="RlpA-like_sf"/>
</dbReference>
<dbReference type="Proteomes" id="UP000198847">
    <property type="component" value="Unassembled WGS sequence"/>
</dbReference>
<evidence type="ECO:0000256" key="3">
    <source>
        <dbReference type="SAM" id="SignalP"/>
    </source>
</evidence>
<dbReference type="InterPro" id="IPR059180">
    <property type="entry name" value="3D_YorM"/>
</dbReference>
<keyword evidence="6" id="KW-1185">Reference proteome</keyword>
<accession>A0A1H8NF46</accession>
<evidence type="ECO:0000313" key="5">
    <source>
        <dbReference type="EMBL" id="SEO28099.1"/>
    </source>
</evidence>
<dbReference type="InterPro" id="IPR010611">
    <property type="entry name" value="3D_dom"/>
</dbReference>
<dbReference type="InterPro" id="IPR051933">
    <property type="entry name" value="Resuscitation_pf_RpfB"/>
</dbReference>
<dbReference type="Pfam" id="PF06725">
    <property type="entry name" value="3D"/>
    <property type="match status" value="1"/>
</dbReference>
<reference evidence="5 6" key="1">
    <citation type="submission" date="2016-10" db="EMBL/GenBank/DDBJ databases">
        <authorList>
            <person name="de Groot N.N."/>
        </authorList>
    </citation>
    <scope>NUCLEOTIDE SEQUENCE [LARGE SCALE GENOMIC DNA]</scope>
    <source>
        <strain evidence="5 6">DSM 13305</strain>
    </source>
</reference>
<feature type="domain" description="3D" evidence="4">
    <location>
        <begin position="109"/>
        <end position="171"/>
    </location>
</feature>
<dbReference type="STRING" id="112903.SAMN04490178_10169"/>
<dbReference type="GO" id="GO:0004553">
    <property type="term" value="F:hydrolase activity, hydrolyzing O-glycosyl compounds"/>
    <property type="evidence" value="ECO:0007669"/>
    <property type="project" value="InterPro"/>
</dbReference>
<sequence>MKHSGRKKRRTKGKLKHIAAAVAGAAIMSSMVLPGIPATVAHAAKNTSNQSAHTSHHETRKSESKHQAAPDNYEDVVHVKATAYAPGPHDNDQWGNKTYLGTHVRPGIIAVDPDVIPLGSKVLIQYPDGRSSYAVAEDVGGAIKGNRIDVAKWTVDEAKDFGMKDAKVFILEKGDTK</sequence>
<dbReference type="RefSeq" id="WP_091743404.1">
    <property type="nucleotide sequence ID" value="NZ_FODY01000001.1"/>
</dbReference>
<dbReference type="OrthoDB" id="9798935at2"/>
<evidence type="ECO:0000313" key="6">
    <source>
        <dbReference type="Proteomes" id="UP000198847"/>
    </source>
</evidence>
<keyword evidence="1 3" id="KW-0732">Signal</keyword>
<dbReference type="GO" id="GO:0019867">
    <property type="term" value="C:outer membrane"/>
    <property type="evidence" value="ECO:0007669"/>
    <property type="project" value="InterPro"/>
</dbReference>
<evidence type="ECO:0000256" key="2">
    <source>
        <dbReference type="SAM" id="MobiDB-lite"/>
    </source>
</evidence>
<feature type="compositionally biased region" description="Basic and acidic residues" evidence="2">
    <location>
        <begin position="55"/>
        <end position="68"/>
    </location>
</feature>
<evidence type="ECO:0000256" key="1">
    <source>
        <dbReference type="ARBA" id="ARBA00022729"/>
    </source>
</evidence>
<feature type="region of interest" description="Disordered" evidence="2">
    <location>
        <begin position="44"/>
        <end position="71"/>
    </location>
</feature>
<dbReference type="Gene3D" id="2.40.40.10">
    <property type="entry name" value="RlpA-like domain"/>
    <property type="match status" value="1"/>
</dbReference>
<dbReference type="AlphaFoldDB" id="A0A1H8NF46"/>
<protein>
    <submittedName>
        <fullName evidence="5">3D (Asp-Asp-Asp) domain-containing protein</fullName>
    </submittedName>
</protein>
<proteinExistence type="predicted"/>
<dbReference type="GO" id="GO:0009254">
    <property type="term" value="P:peptidoglycan turnover"/>
    <property type="evidence" value="ECO:0007669"/>
    <property type="project" value="InterPro"/>
</dbReference>
<dbReference type="PANTHER" id="PTHR39160:SF4">
    <property type="entry name" value="RESUSCITATION-PROMOTING FACTOR RPFB"/>
    <property type="match status" value="1"/>
</dbReference>
<gene>
    <name evidence="5" type="ORF">SAMN04490178_10169</name>
</gene>
<dbReference type="EMBL" id="FODY01000001">
    <property type="protein sequence ID" value="SEO28099.1"/>
    <property type="molecule type" value="Genomic_DNA"/>
</dbReference>
<feature type="signal peptide" evidence="3">
    <location>
        <begin position="1"/>
        <end position="34"/>
    </location>
</feature>
<name>A0A1H8NF46_9FIRM</name>
<organism evidence="5 6">
    <name type="scientific">Propionispora vibrioides</name>
    <dbReference type="NCBI Taxonomy" id="112903"/>
    <lineage>
        <taxon>Bacteria</taxon>
        <taxon>Bacillati</taxon>
        <taxon>Bacillota</taxon>
        <taxon>Negativicutes</taxon>
        <taxon>Selenomonadales</taxon>
        <taxon>Sporomusaceae</taxon>
        <taxon>Propionispora</taxon>
    </lineage>
</organism>